<dbReference type="Proteomes" id="UP000214610">
    <property type="component" value="Unassembled WGS sequence"/>
</dbReference>
<comment type="caution">
    <text evidence="2">The sequence shown here is derived from an EMBL/GenBank/DDBJ whole genome shotgun (WGS) entry which is preliminary data.</text>
</comment>
<dbReference type="RefSeq" id="WP_066591406.1">
    <property type="nucleotide sequence ID" value="NZ_CAQNZK010000039.1"/>
</dbReference>
<accession>A0A227KRV4</accession>
<sequence length="373" mass="42988">MVMSKLPLPLFASAGSLNTQPLQKVFKRTTATYKFLWFLAILDLVKESEPTASRNLVFSTQDICARMVAKSWLPTQHFKLSFGCWDSITKVIEALKNPVNGFPFSVKYKEAEALKALQIFAKLNPKNFQKIIFNPLIQEVSFRFLNAWHSKNASTLTESIRGATHGDPYSFPNGNWNSIEVPSQWAAFFRENYSLLKDFTYWNFADFLQARNTAVPGLVKKFELPASRLSLDSQRKFWLSYLNSEQVTTDIYGHDFTADSFALDHYLPWTFVVHNQIWNLTPIEKSLNSSKSDLIPDETFVAPLARQHQSLVKYHYRTDPNKSKDFFEEYENFFGISIADFVSASDTFIIDKYKEHVDPLAKTAINMGFQLWQ</sequence>
<evidence type="ECO:0000313" key="2">
    <source>
        <dbReference type="EMBL" id="OXE51232.1"/>
    </source>
</evidence>
<reference evidence="3" key="1">
    <citation type="submission" date="2017-05" db="EMBL/GenBank/DDBJ databases">
        <title>Improved OligoMM genomes.</title>
        <authorList>
            <person name="Garzetti D."/>
        </authorList>
    </citation>
    <scope>NUCLEOTIDE SEQUENCE [LARGE SCALE GENOMIC DNA]</scope>
    <source>
        <strain evidence="3">YL45</strain>
    </source>
</reference>
<dbReference type="AlphaFoldDB" id="A0A227KRV4"/>
<protein>
    <recommendedName>
        <fullName evidence="1">HNH nuclease domain-containing protein</fullName>
    </recommendedName>
</protein>
<organism evidence="2 3">
    <name type="scientific">Turicimonas muris</name>
    <dbReference type="NCBI Taxonomy" id="1796652"/>
    <lineage>
        <taxon>Bacteria</taxon>
        <taxon>Pseudomonadati</taxon>
        <taxon>Pseudomonadota</taxon>
        <taxon>Betaproteobacteria</taxon>
        <taxon>Burkholderiales</taxon>
        <taxon>Sutterellaceae</taxon>
        <taxon>Turicimonas</taxon>
    </lineage>
</organism>
<evidence type="ECO:0000259" key="1">
    <source>
        <dbReference type="Pfam" id="PF13395"/>
    </source>
</evidence>
<keyword evidence="3" id="KW-1185">Reference proteome</keyword>
<feature type="domain" description="HNH nuclease" evidence="1">
    <location>
        <begin position="254"/>
        <end position="296"/>
    </location>
</feature>
<gene>
    <name evidence="2" type="ORF">ADH67_02750</name>
</gene>
<dbReference type="EMBL" id="NHMP01000001">
    <property type="protein sequence ID" value="OXE51232.1"/>
    <property type="molecule type" value="Genomic_DNA"/>
</dbReference>
<dbReference type="InterPro" id="IPR003615">
    <property type="entry name" value="HNH_nuc"/>
</dbReference>
<dbReference type="Pfam" id="PF13395">
    <property type="entry name" value="HNH_4"/>
    <property type="match status" value="1"/>
</dbReference>
<proteinExistence type="predicted"/>
<evidence type="ECO:0000313" key="3">
    <source>
        <dbReference type="Proteomes" id="UP000214610"/>
    </source>
</evidence>
<name>A0A227KRV4_9BURK</name>